<organism evidence="1 2">
    <name type="scientific">Macrophomina phaseolina (strain MS6)</name>
    <name type="common">Charcoal rot fungus</name>
    <dbReference type="NCBI Taxonomy" id="1126212"/>
    <lineage>
        <taxon>Eukaryota</taxon>
        <taxon>Fungi</taxon>
        <taxon>Dikarya</taxon>
        <taxon>Ascomycota</taxon>
        <taxon>Pezizomycotina</taxon>
        <taxon>Dothideomycetes</taxon>
        <taxon>Dothideomycetes incertae sedis</taxon>
        <taxon>Botryosphaeriales</taxon>
        <taxon>Botryosphaeriaceae</taxon>
        <taxon>Macrophomina</taxon>
    </lineage>
</organism>
<gene>
    <name evidence="1" type="ORF">MPH_10235</name>
</gene>
<dbReference type="VEuPathDB" id="FungiDB:MPH_10235"/>
<dbReference type="HOGENOM" id="CLU_1555571_0_0_1"/>
<reference evidence="1 2" key="1">
    <citation type="journal article" date="2012" name="BMC Genomics">
        <title>Tools to kill: Genome of one of the most destructive plant pathogenic fungi Macrophomina phaseolina.</title>
        <authorList>
            <person name="Islam M.S."/>
            <person name="Haque M.S."/>
            <person name="Islam M.M."/>
            <person name="Emdad E.M."/>
            <person name="Halim A."/>
            <person name="Hossen Q.M.M."/>
            <person name="Hossain M.Z."/>
            <person name="Ahmed B."/>
            <person name="Rahim S."/>
            <person name="Rahman M.S."/>
            <person name="Alam M.M."/>
            <person name="Hou S."/>
            <person name="Wan X."/>
            <person name="Saito J.A."/>
            <person name="Alam M."/>
        </authorList>
    </citation>
    <scope>NUCLEOTIDE SEQUENCE [LARGE SCALE GENOMIC DNA]</scope>
    <source>
        <strain evidence="1 2">MS6</strain>
    </source>
</reference>
<dbReference type="InParanoid" id="K2QRZ3"/>
<evidence type="ECO:0000313" key="2">
    <source>
        <dbReference type="Proteomes" id="UP000007129"/>
    </source>
</evidence>
<protein>
    <submittedName>
        <fullName evidence="1">Uncharacterized protein</fullName>
    </submittedName>
</protein>
<evidence type="ECO:0000313" key="1">
    <source>
        <dbReference type="EMBL" id="EKG12646.1"/>
    </source>
</evidence>
<proteinExistence type="predicted"/>
<dbReference type="Proteomes" id="UP000007129">
    <property type="component" value="Unassembled WGS sequence"/>
</dbReference>
<accession>K2QRZ3</accession>
<sequence>MKTWASPPGNSTVQIIPVHVPRLTVRDPVSWQAAKPLRAANMLCRTCLSAFSALPEIYEGPHHESEANIRRAAEAGCKICYRLLAACERKGAWKWSENTNPKTPMHFDLFYMSEGPYHDRLYFYYATIYLENFLILPSTLFPDLDRGGEEQQQQQQQCDPQNLSYPWSACQV</sequence>
<name>K2QRZ3_MACPH</name>
<dbReference type="EMBL" id="AHHD01000445">
    <property type="protein sequence ID" value="EKG12646.1"/>
    <property type="molecule type" value="Genomic_DNA"/>
</dbReference>
<comment type="caution">
    <text evidence="1">The sequence shown here is derived from an EMBL/GenBank/DDBJ whole genome shotgun (WGS) entry which is preliminary data.</text>
</comment>
<dbReference type="AlphaFoldDB" id="K2QRZ3"/>